<organism evidence="1 2">
    <name type="scientific">Sellimonas catena</name>
    <dbReference type="NCBI Taxonomy" id="2994035"/>
    <lineage>
        <taxon>Bacteria</taxon>
        <taxon>Bacillati</taxon>
        <taxon>Bacillota</taxon>
        <taxon>Clostridia</taxon>
        <taxon>Lachnospirales</taxon>
        <taxon>Lachnospiraceae</taxon>
        <taxon>Sellimonas</taxon>
    </lineage>
</organism>
<dbReference type="Gene3D" id="3.10.450.50">
    <property type="match status" value="1"/>
</dbReference>
<dbReference type="Proteomes" id="UP001145094">
    <property type="component" value="Unassembled WGS sequence"/>
</dbReference>
<dbReference type="AlphaFoldDB" id="A0A9W6FEH7"/>
<comment type="caution">
    <text evidence="1">The sequence shown here is derived from an EMBL/GenBank/DDBJ whole genome shotgun (WGS) entry which is preliminary data.</text>
</comment>
<dbReference type="InterPro" id="IPR004027">
    <property type="entry name" value="SEC_C_motif"/>
</dbReference>
<protein>
    <recommendedName>
        <fullName evidence="3">SEC-C motif-containing protein</fullName>
    </recommendedName>
</protein>
<reference evidence="1" key="3">
    <citation type="journal article" date="2023" name="Int. J. Syst. Evol. Microbiol.">
        <title>Sellimonas catena sp. nov., isolated from human faeces.</title>
        <authorList>
            <person name="Hisatomi A."/>
            <person name="Ohkuma M."/>
            <person name="Sakamoto M."/>
        </authorList>
    </citation>
    <scope>NUCLEOTIDE SEQUENCE</scope>
    <source>
        <strain evidence="1">18CBH55</strain>
    </source>
</reference>
<reference evidence="1" key="1">
    <citation type="submission" date="2022-11" db="EMBL/GenBank/DDBJ databases">
        <title>Draft genome sequence of Sellimonas catena strain 18CBH55.</title>
        <authorList>
            <person name="Atsushi H."/>
            <person name="Moriya O."/>
            <person name="Mitsuo S."/>
        </authorList>
    </citation>
    <scope>NUCLEOTIDE SEQUENCE</scope>
    <source>
        <strain evidence="1">18CBH55</strain>
    </source>
</reference>
<dbReference type="EMBL" id="BSCH01000002">
    <property type="protein sequence ID" value="GLG88881.1"/>
    <property type="molecule type" value="Genomic_DNA"/>
</dbReference>
<proteinExistence type="predicted"/>
<name>A0A9W6FEH7_9FIRM</name>
<dbReference type="InterPro" id="IPR025332">
    <property type="entry name" value="DUF4238"/>
</dbReference>
<evidence type="ECO:0008006" key="3">
    <source>
        <dbReference type="Google" id="ProtNLM"/>
    </source>
</evidence>
<dbReference type="RefSeq" id="WP_281844315.1">
    <property type="nucleotide sequence ID" value="NZ_BSCH01000002.1"/>
</dbReference>
<evidence type="ECO:0000313" key="2">
    <source>
        <dbReference type="Proteomes" id="UP001145094"/>
    </source>
</evidence>
<dbReference type="SUPFAM" id="SSF103642">
    <property type="entry name" value="Sec-C motif"/>
    <property type="match status" value="1"/>
</dbReference>
<reference evidence="1" key="2">
    <citation type="submission" date="2022-11" db="EMBL/GenBank/DDBJ databases">
        <title>Draft genome sequence of Sellimonas catena strain 18CBH55.</title>
        <authorList>
            <person name="Hisatomi A."/>
            <person name="Ohkuma M."/>
            <person name="Sakamoto M."/>
        </authorList>
    </citation>
    <scope>NUCLEOTIDE SEQUENCE</scope>
    <source>
        <strain evidence="1">18CBH55</strain>
    </source>
</reference>
<sequence>MSVTKNQHYVSEGILKHFSDSNNKIYEMFIEKKCISKKITSSVMSQNYLYEHPLIQKNTIEDAFANDIEAKVFPVMDKLIDVIEKNYSSDGNCTFCYDSIKNILSAIIVFYFRSGALIHEYAFSSDNPKLDRVERMLTNICDIHYITGLCETIVKCYDWAILIDEKERFLLSDQYLSTVALKYKNRFSNASNRQIGMKNTMLLLPLSAKIYVVFYSGRVPAFIKKDKFCILSDDQLQEINNVIYENSYVKCAGKFENELMRMKSIYEDGYSPSKCILKYNNGRIKDYIIKKEVFWYDEDKDLYRNFDQYVRIYFEKIKGKIERNSLCICGSGRKYKKCCMRKYEAIKEIIGAIRDPKSIDYNIPGVVISEEATEEFSGLEKDLNNSSDREILRKIEKMGIKY</sequence>
<dbReference type="Pfam" id="PF14022">
    <property type="entry name" value="DUF4238"/>
    <property type="match status" value="1"/>
</dbReference>
<evidence type="ECO:0000313" key="1">
    <source>
        <dbReference type="EMBL" id="GLG88881.1"/>
    </source>
</evidence>
<accession>A0A9W6FEH7</accession>
<gene>
    <name evidence="1" type="ORF">Selli2_03070</name>
</gene>
<dbReference type="Pfam" id="PF02810">
    <property type="entry name" value="SEC-C"/>
    <property type="match status" value="1"/>
</dbReference>